<dbReference type="RefSeq" id="WP_058352709.1">
    <property type="nucleotide sequence ID" value="NZ_CABMMD010000153.1"/>
</dbReference>
<sequence>MEKCANCNGELRLSADRKKLVCEYCDSEFYINENDTGGGSTRHSEESLALQLLDTSAIKTFDNDHGLKSFQELCAWINAGDTVETCLEGLKDLAKQHTDWAMDGVNTDLLNKAKKQIGNQLSLDEQILFFKDSGIIATGKSGVLITNKTLYIFSKKNVRKLAIADIYSIHALALVLGNGKWYFNANKDLEIDNIACSPTEHGLIMALVCLLVREYRGYGYKIKVYKGVL</sequence>
<dbReference type="OrthoDB" id="3182597at2"/>
<dbReference type="EMBL" id="LNAM01000153">
    <property type="protein sequence ID" value="KSV59073.1"/>
    <property type="molecule type" value="Genomic_DNA"/>
</dbReference>
<accession>A0A0V8QEQ2</accession>
<evidence type="ECO:0000313" key="1">
    <source>
        <dbReference type="EMBL" id="KSV59073.1"/>
    </source>
</evidence>
<gene>
    <name evidence="1" type="ORF">ASU35_01790</name>
</gene>
<name>A0A0V8QEQ2_9FIRM</name>
<proteinExistence type="predicted"/>
<comment type="caution">
    <text evidence="1">The sequence shown here is derived from an EMBL/GenBank/DDBJ whole genome shotgun (WGS) entry which is preliminary data.</text>
</comment>
<dbReference type="STRING" id="290052.ASU35_01790"/>
<evidence type="ECO:0000313" key="2">
    <source>
        <dbReference type="Proteomes" id="UP000054874"/>
    </source>
</evidence>
<reference evidence="1 2" key="1">
    <citation type="submission" date="2015-11" db="EMBL/GenBank/DDBJ databases">
        <title>Butyribacter intestini gen. nov., sp. nov., a butyric acid-producing bacterium of the family Lachnospiraceae isolated from the human faeces.</title>
        <authorList>
            <person name="Zou Y."/>
            <person name="Xue W."/>
            <person name="Luo G."/>
            <person name="Lv M."/>
        </authorList>
    </citation>
    <scope>NUCLEOTIDE SEQUENCE [LARGE SCALE GENOMIC DNA]</scope>
    <source>
        <strain evidence="1 2">ACET-33324</strain>
    </source>
</reference>
<organism evidence="1 2">
    <name type="scientific">Acetivibrio ethanolgignens</name>
    <dbReference type="NCBI Taxonomy" id="290052"/>
    <lineage>
        <taxon>Bacteria</taxon>
        <taxon>Bacillati</taxon>
        <taxon>Bacillota</taxon>
        <taxon>Clostridia</taxon>
        <taxon>Eubacteriales</taxon>
        <taxon>Oscillospiraceae</taxon>
        <taxon>Acetivibrio</taxon>
    </lineage>
</organism>
<dbReference type="AlphaFoldDB" id="A0A0V8QEQ2"/>
<keyword evidence="2" id="KW-1185">Reference proteome</keyword>
<dbReference type="Proteomes" id="UP000054874">
    <property type="component" value="Unassembled WGS sequence"/>
</dbReference>
<protein>
    <submittedName>
        <fullName evidence="1">Uncharacterized protein</fullName>
    </submittedName>
</protein>